<gene>
    <name evidence="1" type="ORF">LPC04_16630</name>
</gene>
<dbReference type="AlphaFoldDB" id="A0A9X2C2X4"/>
<protein>
    <submittedName>
        <fullName evidence="1">Uncharacterized protein</fullName>
    </submittedName>
</protein>
<evidence type="ECO:0000313" key="1">
    <source>
        <dbReference type="EMBL" id="MCK9687334.1"/>
    </source>
</evidence>
<evidence type="ECO:0000313" key="2">
    <source>
        <dbReference type="Proteomes" id="UP001139353"/>
    </source>
</evidence>
<dbReference type="RefSeq" id="WP_275683374.1">
    <property type="nucleotide sequence ID" value="NZ_JAJLJH010000004.1"/>
</dbReference>
<dbReference type="Pfam" id="PF18143">
    <property type="entry name" value="HAD_SAK_2"/>
    <property type="match status" value="1"/>
</dbReference>
<comment type="caution">
    <text evidence="1">The sequence shown here is derived from an EMBL/GenBank/DDBJ whole genome shotgun (WGS) entry which is preliminary data.</text>
</comment>
<accession>A0A9X2C2X4</accession>
<reference evidence="1" key="1">
    <citation type="submission" date="2021-11" db="EMBL/GenBank/DDBJ databases">
        <title>BS-T2-15 a new species belonging to the Comamonadaceae family isolated from the soil of a French oak forest.</title>
        <authorList>
            <person name="Mieszkin S."/>
            <person name="Alain K."/>
        </authorList>
    </citation>
    <scope>NUCLEOTIDE SEQUENCE</scope>
    <source>
        <strain evidence="1">BS-T2-15</strain>
    </source>
</reference>
<sequence length="218" mass="23522">MATEPEFPTDPLTPGDLAWFEASVAELDRTRFRAGREVVEFEAPPGTPIVFLDIDDVLCLSRVVGVQDAAAAMYGNHPLPVDVFELLFHAPAVAALRCLHEQLQGKVRYVVTSAWRLRFSRAEFAHIMNCGGLDIVAAALDVRDRWCTPSMPAAARLDEITAWLLAHGAGESFVVLDDVHSGGSLAGAGGVLEGRVVLCDEGVGLVPEHLEPLLRALM</sequence>
<dbReference type="Proteomes" id="UP001139353">
    <property type="component" value="Unassembled WGS sequence"/>
</dbReference>
<name>A0A9X2C2X4_9BURK</name>
<organism evidence="1 2">
    <name type="scientific">Scleromatobacter humisilvae</name>
    <dbReference type="NCBI Taxonomy" id="2897159"/>
    <lineage>
        <taxon>Bacteria</taxon>
        <taxon>Pseudomonadati</taxon>
        <taxon>Pseudomonadota</taxon>
        <taxon>Betaproteobacteria</taxon>
        <taxon>Burkholderiales</taxon>
        <taxon>Sphaerotilaceae</taxon>
        <taxon>Scleromatobacter</taxon>
    </lineage>
</organism>
<proteinExistence type="predicted"/>
<keyword evidence="2" id="KW-1185">Reference proteome</keyword>
<dbReference type="EMBL" id="JAJLJH010000004">
    <property type="protein sequence ID" value="MCK9687334.1"/>
    <property type="molecule type" value="Genomic_DNA"/>
</dbReference>